<dbReference type="InterPro" id="IPR025406">
    <property type="entry name" value="DUF4132"/>
</dbReference>
<reference evidence="3 4" key="1">
    <citation type="submission" date="2024-03" db="EMBL/GenBank/DDBJ databases">
        <title>Novel Streptomyces species of biotechnological and ecological value are a feature of Machair soil.</title>
        <authorList>
            <person name="Prole J.R."/>
            <person name="Goodfellow M."/>
            <person name="Allenby N."/>
            <person name="Ward A.C."/>
        </authorList>
    </citation>
    <scope>NUCLEOTIDE SEQUENCE [LARGE SCALE GENOMIC DNA]</scope>
    <source>
        <strain evidence="3 4">MS1.AVA.1</strain>
    </source>
</reference>
<accession>A0ABU8UQX8</accession>
<name>A0ABU8UQX8_9ACTN</name>
<keyword evidence="4" id="KW-1185">Reference proteome</keyword>
<dbReference type="Proteomes" id="UP001376459">
    <property type="component" value="Unassembled WGS sequence"/>
</dbReference>
<evidence type="ECO:0000313" key="3">
    <source>
        <dbReference type="EMBL" id="MEJ8670958.1"/>
    </source>
</evidence>
<proteinExistence type="predicted"/>
<organism evidence="3 4">
    <name type="scientific">Streptomyces machairae</name>
    <dbReference type="NCBI Taxonomy" id="3134109"/>
    <lineage>
        <taxon>Bacteria</taxon>
        <taxon>Bacillati</taxon>
        <taxon>Actinomycetota</taxon>
        <taxon>Actinomycetes</taxon>
        <taxon>Kitasatosporales</taxon>
        <taxon>Streptomycetaceae</taxon>
        <taxon>Streptomyces</taxon>
    </lineage>
</organism>
<evidence type="ECO:0000313" key="4">
    <source>
        <dbReference type="Proteomes" id="UP001376459"/>
    </source>
</evidence>
<gene>
    <name evidence="3" type="ORF">WKI71_28845</name>
</gene>
<feature type="compositionally biased region" description="Basic and acidic residues" evidence="1">
    <location>
        <begin position="1"/>
        <end position="12"/>
    </location>
</feature>
<feature type="domain" description="DUF4132" evidence="2">
    <location>
        <begin position="10"/>
        <end position="191"/>
    </location>
</feature>
<feature type="region of interest" description="Disordered" evidence="1">
    <location>
        <begin position="1"/>
        <end position="28"/>
    </location>
</feature>
<comment type="caution">
    <text evidence="3">The sequence shown here is derived from an EMBL/GenBank/DDBJ whole genome shotgun (WGS) entry which is preliminary data.</text>
</comment>
<dbReference type="EMBL" id="JBBKAK010000001">
    <property type="protein sequence ID" value="MEJ8670958.1"/>
    <property type="molecule type" value="Genomic_DNA"/>
</dbReference>
<dbReference type="Pfam" id="PF13569">
    <property type="entry name" value="DUF4132"/>
    <property type="match status" value="1"/>
</dbReference>
<sequence length="279" mass="31545">MRPYVRDADGKPRKALPAPAAKDDPELAPAERKRFAALKKDVRTVAGDQVRRLEAAMVAQRSWPGAEFRDLFVAHPLLWHLVRRLVWLSEVDGEVTAFRVAEDRTFADVEDDELTLPDEASVRLAHPLHLGEDLGAWSELFADYEILQPFPQLGRAVHALTEEESAGHRLARFEGASAPVGMLLGLTKRGWERGTPQDAGVERWFSRRMATDRYLVIELDPGIAVGMVEEFGDQKFETVFLDTRPDDYWRRREYKLRFGGLDPVIASEILADLTEVTAK</sequence>
<evidence type="ECO:0000256" key="1">
    <source>
        <dbReference type="SAM" id="MobiDB-lite"/>
    </source>
</evidence>
<evidence type="ECO:0000259" key="2">
    <source>
        <dbReference type="Pfam" id="PF13569"/>
    </source>
</evidence>
<protein>
    <submittedName>
        <fullName evidence="3">DUF4132 domain-containing protein</fullName>
    </submittedName>
</protein>